<protein>
    <submittedName>
        <fullName evidence="2">Uncharacterized protein</fullName>
    </submittedName>
</protein>
<evidence type="ECO:0000313" key="2">
    <source>
        <dbReference type="EMBL" id="POO01283.1"/>
    </source>
</evidence>
<keyword evidence="1" id="KW-0812">Transmembrane</keyword>
<reference evidence="3" key="1">
    <citation type="submission" date="2016-06" db="EMBL/GenBank/DDBJ databases">
        <title>Parallel loss of symbiosis genes in relatives of nitrogen-fixing non-legume Parasponia.</title>
        <authorList>
            <person name="Van Velzen R."/>
            <person name="Holmer R."/>
            <person name="Bu F."/>
            <person name="Rutten L."/>
            <person name="Van Zeijl A."/>
            <person name="Liu W."/>
            <person name="Santuari L."/>
            <person name="Cao Q."/>
            <person name="Sharma T."/>
            <person name="Shen D."/>
            <person name="Roswanjaya Y."/>
            <person name="Wardhani T."/>
            <person name="Kalhor M.S."/>
            <person name="Jansen J."/>
            <person name="Van den Hoogen J."/>
            <person name="Gungor B."/>
            <person name="Hartog M."/>
            <person name="Hontelez J."/>
            <person name="Verver J."/>
            <person name="Yang W.-C."/>
            <person name="Schijlen E."/>
            <person name="Repin R."/>
            <person name="Schilthuizen M."/>
            <person name="Schranz E."/>
            <person name="Heidstra R."/>
            <person name="Miyata K."/>
            <person name="Fedorova E."/>
            <person name="Kohlen W."/>
            <person name="Bisseling T."/>
            <person name="Smit S."/>
            <person name="Geurts R."/>
        </authorList>
    </citation>
    <scope>NUCLEOTIDE SEQUENCE [LARGE SCALE GENOMIC DNA]</scope>
    <source>
        <strain evidence="3">cv. RG33-2</strain>
    </source>
</reference>
<sequence>LLYFQAHLAHQHVGFIFLSLSGPSLCLSHSPLPSFSEARRRRLCSRPAPHADSSARAQLRSPPVCSFAELRTQDYIKPFLLFDLYWIVLLTDISIFMVIEMGLLIIVELLAPVAVANLISTCPVLDWF</sequence>
<organism evidence="2 3">
    <name type="scientific">Trema orientale</name>
    <name type="common">Charcoal tree</name>
    <name type="synonym">Celtis orientalis</name>
    <dbReference type="NCBI Taxonomy" id="63057"/>
    <lineage>
        <taxon>Eukaryota</taxon>
        <taxon>Viridiplantae</taxon>
        <taxon>Streptophyta</taxon>
        <taxon>Embryophyta</taxon>
        <taxon>Tracheophyta</taxon>
        <taxon>Spermatophyta</taxon>
        <taxon>Magnoliopsida</taxon>
        <taxon>eudicotyledons</taxon>
        <taxon>Gunneridae</taxon>
        <taxon>Pentapetalae</taxon>
        <taxon>rosids</taxon>
        <taxon>fabids</taxon>
        <taxon>Rosales</taxon>
        <taxon>Cannabaceae</taxon>
        <taxon>Trema</taxon>
    </lineage>
</organism>
<name>A0A2P5FU13_TREOI</name>
<keyword evidence="1" id="KW-1133">Transmembrane helix</keyword>
<dbReference type="EMBL" id="JXTC01000009">
    <property type="protein sequence ID" value="POO01283.1"/>
    <property type="molecule type" value="Genomic_DNA"/>
</dbReference>
<evidence type="ECO:0000256" key="1">
    <source>
        <dbReference type="SAM" id="Phobius"/>
    </source>
</evidence>
<keyword evidence="1" id="KW-0472">Membrane</keyword>
<accession>A0A2P5FU13</accession>
<keyword evidence="3" id="KW-1185">Reference proteome</keyword>
<dbReference type="InParanoid" id="A0A2P5FU13"/>
<dbReference type="Proteomes" id="UP000237000">
    <property type="component" value="Unassembled WGS sequence"/>
</dbReference>
<feature type="non-terminal residue" evidence="2">
    <location>
        <position position="1"/>
    </location>
</feature>
<dbReference type="AlphaFoldDB" id="A0A2P5FU13"/>
<dbReference type="OrthoDB" id="10431341at2759"/>
<feature type="transmembrane region" description="Helical" evidence="1">
    <location>
        <begin position="79"/>
        <end position="99"/>
    </location>
</feature>
<comment type="caution">
    <text evidence="2">The sequence shown here is derived from an EMBL/GenBank/DDBJ whole genome shotgun (WGS) entry which is preliminary data.</text>
</comment>
<proteinExistence type="predicted"/>
<gene>
    <name evidence="2" type="ORF">TorRG33x02_030370</name>
</gene>
<evidence type="ECO:0000313" key="3">
    <source>
        <dbReference type="Proteomes" id="UP000237000"/>
    </source>
</evidence>